<evidence type="ECO:0000256" key="8">
    <source>
        <dbReference type="ARBA" id="ARBA00022989"/>
    </source>
</evidence>
<dbReference type="GO" id="GO:0005743">
    <property type="term" value="C:mitochondrial inner membrane"/>
    <property type="evidence" value="ECO:0007669"/>
    <property type="project" value="UniProtKB-SubCell"/>
</dbReference>
<evidence type="ECO:0000256" key="1">
    <source>
        <dbReference type="ARBA" id="ARBA00004298"/>
    </source>
</evidence>
<comment type="caution">
    <text evidence="11">The sequence shown here is derived from an EMBL/GenBank/DDBJ whole genome shotgun (WGS) entry which is preliminary data.</text>
</comment>
<proteinExistence type="inferred from homology"/>
<dbReference type="EMBL" id="CAXITT010000354">
    <property type="protein sequence ID" value="CAL1539757.1"/>
    <property type="molecule type" value="Genomic_DNA"/>
</dbReference>
<protein>
    <submittedName>
        <fullName evidence="11">Uncharacterized protein</fullName>
    </submittedName>
</protein>
<keyword evidence="12" id="KW-1185">Reference proteome</keyword>
<evidence type="ECO:0000256" key="3">
    <source>
        <dbReference type="ARBA" id="ARBA00022448"/>
    </source>
</evidence>
<dbReference type="AlphaFoldDB" id="A0AAV2I1B3"/>
<keyword evidence="5" id="KW-0812">Transmembrane</keyword>
<accession>A0AAV2I1B3</accession>
<dbReference type="Pfam" id="PF06374">
    <property type="entry name" value="NDUF_C2"/>
    <property type="match status" value="1"/>
</dbReference>
<keyword evidence="9" id="KW-0496">Mitochondrion</keyword>
<evidence type="ECO:0000256" key="10">
    <source>
        <dbReference type="ARBA" id="ARBA00023136"/>
    </source>
</evidence>
<keyword evidence="10" id="KW-0472">Membrane</keyword>
<keyword evidence="3" id="KW-0813">Transport</keyword>
<evidence type="ECO:0000256" key="2">
    <source>
        <dbReference type="ARBA" id="ARBA00008674"/>
    </source>
</evidence>
<reference evidence="11 12" key="1">
    <citation type="submission" date="2024-04" db="EMBL/GenBank/DDBJ databases">
        <authorList>
            <consortium name="Genoscope - CEA"/>
            <person name="William W."/>
        </authorList>
    </citation>
    <scope>NUCLEOTIDE SEQUENCE [LARGE SCALE GENOMIC DNA]</scope>
</reference>
<evidence type="ECO:0000313" key="12">
    <source>
        <dbReference type="Proteomes" id="UP001497497"/>
    </source>
</evidence>
<comment type="similarity">
    <text evidence="2">Belongs to the complex I NDUFC2 subunit family.</text>
</comment>
<dbReference type="InterPro" id="IPR009423">
    <property type="entry name" value="NDUC2"/>
</dbReference>
<evidence type="ECO:0000313" key="11">
    <source>
        <dbReference type="EMBL" id="CAL1539757.1"/>
    </source>
</evidence>
<evidence type="ECO:0000256" key="6">
    <source>
        <dbReference type="ARBA" id="ARBA00022792"/>
    </source>
</evidence>
<keyword evidence="8" id="KW-1133">Transmembrane helix</keyword>
<keyword evidence="4" id="KW-0679">Respiratory chain</keyword>
<organism evidence="11 12">
    <name type="scientific">Lymnaea stagnalis</name>
    <name type="common">Great pond snail</name>
    <name type="synonym">Helix stagnalis</name>
    <dbReference type="NCBI Taxonomy" id="6523"/>
    <lineage>
        <taxon>Eukaryota</taxon>
        <taxon>Metazoa</taxon>
        <taxon>Spiralia</taxon>
        <taxon>Lophotrochozoa</taxon>
        <taxon>Mollusca</taxon>
        <taxon>Gastropoda</taxon>
        <taxon>Heterobranchia</taxon>
        <taxon>Euthyneura</taxon>
        <taxon>Panpulmonata</taxon>
        <taxon>Hygrophila</taxon>
        <taxon>Lymnaeoidea</taxon>
        <taxon>Lymnaeidae</taxon>
        <taxon>Lymnaea</taxon>
    </lineage>
</organism>
<dbReference type="PANTHER" id="PTHR13099">
    <property type="entry name" value="NADH-UBIQUINONE OXIDOREDUCTASE SUBUNIT B14.5B"/>
    <property type="match status" value="1"/>
</dbReference>
<evidence type="ECO:0000256" key="5">
    <source>
        <dbReference type="ARBA" id="ARBA00022692"/>
    </source>
</evidence>
<dbReference type="Proteomes" id="UP001497497">
    <property type="component" value="Unassembled WGS sequence"/>
</dbReference>
<evidence type="ECO:0000256" key="4">
    <source>
        <dbReference type="ARBA" id="ARBA00022660"/>
    </source>
</evidence>
<dbReference type="PANTHER" id="PTHR13099:SF0">
    <property type="entry name" value="NADH DEHYDROGENASE [UBIQUINONE] 1 SUBUNIT C2-RELATED"/>
    <property type="match status" value="1"/>
</dbReference>
<name>A0AAV2I1B3_LYMST</name>
<gene>
    <name evidence="11" type="ORF">GSLYS_00013490001</name>
</gene>
<evidence type="ECO:0000256" key="7">
    <source>
        <dbReference type="ARBA" id="ARBA00022982"/>
    </source>
</evidence>
<keyword evidence="6" id="KW-0999">Mitochondrion inner membrane</keyword>
<keyword evidence="7" id="KW-0249">Electron transport</keyword>
<comment type="subcellular location">
    <subcellularLocation>
        <location evidence="1">Mitochondrion inner membrane</location>
        <topology evidence="1">Single-pass membrane protein</topology>
        <orientation evidence="1">Matrix side</orientation>
    </subcellularLocation>
</comment>
<dbReference type="GO" id="GO:0006120">
    <property type="term" value="P:mitochondrial electron transport, NADH to ubiquinone"/>
    <property type="evidence" value="ECO:0007669"/>
    <property type="project" value="InterPro"/>
</dbReference>
<evidence type="ECO:0000256" key="9">
    <source>
        <dbReference type="ARBA" id="ARBA00023128"/>
    </source>
</evidence>
<sequence length="110" mass="12614">MVGPEISRRLPYFEGLKISYYQGVMMALFTAASVSHNLVHKKPMHSAPLKHIAAALLGIYPGTLIDEFHDRRRNLKVLVIEDYISKHPEDFPCSAPKKYKDILLSWHPTR</sequence>